<keyword evidence="1" id="KW-1133">Transmembrane helix</keyword>
<evidence type="ECO:0000313" key="3">
    <source>
        <dbReference type="Proteomes" id="UP000668068"/>
    </source>
</evidence>
<accession>A0AAW4J3B3</accession>
<feature type="transmembrane region" description="Helical" evidence="1">
    <location>
        <begin position="44"/>
        <end position="62"/>
    </location>
</feature>
<protein>
    <submittedName>
        <fullName evidence="2">Uncharacterized protein</fullName>
    </submittedName>
</protein>
<keyword evidence="1" id="KW-0472">Membrane</keyword>
<evidence type="ECO:0000313" key="2">
    <source>
        <dbReference type="EMBL" id="MBO3359445.1"/>
    </source>
</evidence>
<organism evidence="2 3">
    <name type="scientific">Clostridium perfringens</name>
    <dbReference type="NCBI Taxonomy" id="1502"/>
    <lineage>
        <taxon>Bacteria</taxon>
        <taxon>Bacillati</taxon>
        <taxon>Bacillota</taxon>
        <taxon>Clostridia</taxon>
        <taxon>Eubacteriales</taxon>
        <taxon>Clostridiaceae</taxon>
        <taxon>Clostridium</taxon>
    </lineage>
</organism>
<dbReference type="RefSeq" id="WP_208340884.1">
    <property type="nucleotide sequence ID" value="NZ_JAENQO010000007.1"/>
</dbReference>
<sequence length="63" mass="7028">MMTQGLILILGTYCLIELFGNLNGVAFQYKNDKKDIDFTIKNSAIILPILVGLAILLINIFLK</sequence>
<name>A0AAW4J3B3_CLOPF</name>
<dbReference type="AlphaFoldDB" id="A0AAW4J3B3"/>
<dbReference type="Proteomes" id="UP000668068">
    <property type="component" value="Unassembled WGS sequence"/>
</dbReference>
<dbReference type="EMBL" id="JAENQP010000007">
    <property type="protein sequence ID" value="MBO3359445.1"/>
    <property type="molecule type" value="Genomic_DNA"/>
</dbReference>
<keyword evidence="1" id="KW-0812">Transmembrane</keyword>
<proteinExistence type="predicted"/>
<gene>
    <name evidence="2" type="ORF">JJB47_11750</name>
</gene>
<comment type="caution">
    <text evidence="2">The sequence shown here is derived from an EMBL/GenBank/DDBJ whole genome shotgun (WGS) entry which is preliminary data.</text>
</comment>
<reference evidence="2" key="1">
    <citation type="submission" date="2020-12" db="EMBL/GenBank/DDBJ databases">
        <title>Comparative genomics of Clostridium perfringens reveals patterns of host-associated phylogenetic clades and virulence factors.</title>
        <authorList>
            <person name="Smith A.H."/>
            <person name="Geier R."/>
        </authorList>
    </citation>
    <scope>NUCLEOTIDE SEQUENCE</scope>
    <source>
        <strain evidence="2">CHD30677R</strain>
    </source>
</reference>
<evidence type="ECO:0000256" key="1">
    <source>
        <dbReference type="SAM" id="Phobius"/>
    </source>
</evidence>